<name>A0A2W7N4Z0_9BACI</name>
<dbReference type="OrthoDB" id="9775794at2"/>
<evidence type="ECO:0000256" key="3">
    <source>
        <dbReference type="RuleBase" id="RU003707"/>
    </source>
</evidence>
<dbReference type="GO" id="GO:0016829">
    <property type="term" value="F:lyase activity"/>
    <property type="evidence" value="ECO:0007669"/>
    <property type="project" value="UniProtKB-KW"/>
</dbReference>
<dbReference type="CDD" id="cd06558">
    <property type="entry name" value="crotonase-like"/>
    <property type="match status" value="1"/>
</dbReference>
<keyword evidence="2" id="KW-0456">Lyase</keyword>
<dbReference type="NCBIfam" id="NF005803">
    <property type="entry name" value="PRK07658.1"/>
    <property type="match status" value="1"/>
</dbReference>
<evidence type="ECO:0000313" key="4">
    <source>
        <dbReference type="EMBL" id="PZX07013.1"/>
    </source>
</evidence>
<comment type="caution">
    <text evidence="4">The sequence shown here is derived from an EMBL/GenBank/DDBJ whole genome shotgun (WGS) entry which is preliminary data.</text>
</comment>
<gene>
    <name evidence="4" type="ORF">C7437_101117</name>
</gene>
<dbReference type="PROSITE" id="PS00166">
    <property type="entry name" value="ENOYL_COA_HYDRATASE"/>
    <property type="match status" value="1"/>
</dbReference>
<proteinExistence type="inferred from homology"/>
<evidence type="ECO:0000256" key="2">
    <source>
        <dbReference type="ARBA" id="ARBA00023239"/>
    </source>
</evidence>
<dbReference type="InterPro" id="IPR018376">
    <property type="entry name" value="Enoyl-CoA_hyd/isom_CS"/>
</dbReference>
<dbReference type="AlphaFoldDB" id="A0A2W7N4Z0"/>
<accession>A0A2W7N4Z0</accession>
<protein>
    <submittedName>
        <fullName evidence="4">Enoyl-CoA hydratase</fullName>
    </submittedName>
</protein>
<organism evidence="4 5">
    <name type="scientific">Psychrobacillus insolitus</name>
    <dbReference type="NCBI Taxonomy" id="1461"/>
    <lineage>
        <taxon>Bacteria</taxon>
        <taxon>Bacillati</taxon>
        <taxon>Bacillota</taxon>
        <taxon>Bacilli</taxon>
        <taxon>Bacillales</taxon>
        <taxon>Bacillaceae</taxon>
        <taxon>Psychrobacillus</taxon>
    </lineage>
</organism>
<dbReference type="FunFam" id="3.90.226.10:FF:000009">
    <property type="entry name" value="Carnitinyl-CoA dehydratase"/>
    <property type="match status" value="1"/>
</dbReference>
<dbReference type="PANTHER" id="PTHR11941">
    <property type="entry name" value="ENOYL-COA HYDRATASE-RELATED"/>
    <property type="match status" value="1"/>
</dbReference>
<dbReference type="Gene3D" id="3.90.226.10">
    <property type="entry name" value="2-enoyl-CoA Hydratase, Chain A, domain 1"/>
    <property type="match status" value="1"/>
</dbReference>
<dbReference type="GO" id="GO:0006635">
    <property type="term" value="P:fatty acid beta-oxidation"/>
    <property type="evidence" value="ECO:0007669"/>
    <property type="project" value="TreeGrafter"/>
</dbReference>
<dbReference type="InterPro" id="IPR001753">
    <property type="entry name" value="Enoyl-CoA_hydra/iso"/>
</dbReference>
<sequence>MEFLSWTIADGVATVTINRPPANALARGVILEVNEMLDAVEHDDSVRVILLKGEGRFFSAGADIKEFTSIPSGKEFSELAASGQVVFEKVERFPKPVIAAIHGAALGGGLELAMSCHIRLVSETAKIGLPELQLGLIPGFAGTQRLPRYVGFAKAAEMLLSSDPISGKDAAQFGLANHAYPEEELFERAQELASKIAKKSPVSVKVALNLLQYVKPQSYYDGVTAEANSFGTVFDSEDAKEGISAFLEKRQPVFKGK</sequence>
<dbReference type="EMBL" id="QKZI01000001">
    <property type="protein sequence ID" value="PZX07013.1"/>
    <property type="molecule type" value="Genomic_DNA"/>
</dbReference>
<evidence type="ECO:0000313" key="5">
    <source>
        <dbReference type="Proteomes" id="UP000248646"/>
    </source>
</evidence>
<comment type="similarity">
    <text evidence="1 3">Belongs to the enoyl-CoA hydratase/isomerase family.</text>
</comment>
<dbReference type="Pfam" id="PF00378">
    <property type="entry name" value="ECH_1"/>
    <property type="match status" value="1"/>
</dbReference>
<keyword evidence="5" id="KW-1185">Reference proteome</keyword>
<reference evidence="4 5" key="1">
    <citation type="submission" date="2018-06" db="EMBL/GenBank/DDBJ databases">
        <title>Genomic Encyclopedia of Type Strains, Phase IV (KMG-IV): sequencing the most valuable type-strain genomes for metagenomic binning, comparative biology and taxonomic classification.</title>
        <authorList>
            <person name="Goeker M."/>
        </authorList>
    </citation>
    <scope>NUCLEOTIDE SEQUENCE [LARGE SCALE GENOMIC DNA]</scope>
    <source>
        <strain evidence="4 5">DSM 5</strain>
    </source>
</reference>
<evidence type="ECO:0000256" key="1">
    <source>
        <dbReference type="ARBA" id="ARBA00005254"/>
    </source>
</evidence>
<dbReference type="Proteomes" id="UP000248646">
    <property type="component" value="Unassembled WGS sequence"/>
</dbReference>
<dbReference type="RefSeq" id="WP_111437709.1">
    <property type="nucleotide sequence ID" value="NZ_QKZI01000001.1"/>
</dbReference>
<dbReference type="PANTHER" id="PTHR11941:SF175">
    <property type="entry name" value="ENOYL-COA HYDRATASE-RELATED"/>
    <property type="match status" value="1"/>
</dbReference>
<dbReference type="InterPro" id="IPR029045">
    <property type="entry name" value="ClpP/crotonase-like_dom_sf"/>
</dbReference>
<dbReference type="SUPFAM" id="SSF52096">
    <property type="entry name" value="ClpP/crotonase"/>
    <property type="match status" value="1"/>
</dbReference>